<comment type="caution">
    <text evidence="3">The sequence shown here is derived from an EMBL/GenBank/DDBJ whole genome shotgun (WGS) entry which is preliminary data.</text>
</comment>
<organism evidence="3 4">
    <name type="scientific">Cellulomonas cellasea</name>
    <dbReference type="NCBI Taxonomy" id="43670"/>
    <lineage>
        <taxon>Bacteria</taxon>
        <taxon>Bacillati</taxon>
        <taxon>Actinomycetota</taxon>
        <taxon>Actinomycetes</taxon>
        <taxon>Micrococcales</taxon>
        <taxon>Cellulomonadaceae</taxon>
        <taxon>Cellulomonas</taxon>
    </lineage>
</organism>
<feature type="domain" description="DUF2249" evidence="2">
    <location>
        <begin position="55"/>
        <end position="123"/>
    </location>
</feature>
<evidence type="ECO:0000259" key="2">
    <source>
        <dbReference type="Pfam" id="PF10006"/>
    </source>
</evidence>
<feature type="region of interest" description="Disordered" evidence="1">
    <location>
        <begin position="24"/>
        <end position="57"/>
    </location>
</feature>
<dbReference type="InterPro" id="IPR018720">
    <property type="entry name" value="DUF2249"/>
</dbReference>
<evidence type="ECO:0000313" key="4">
    <source>
        <dbReference type="Proteomes" id="UP000317046"/>
    </source>
</evidence>
<dbReference type="Proteomes" id="UP000317046">
    <property type="component" value="Unassembled WGS sequence"/>
</dbReference>
<evidence type="ECO:0000256" key="1">
    <source>
        <dbReference type="SAM" id="MobiDB-lite"/>
    </source>
</evidence>
<evidence type="ECO:0000313" key="3">
    <source>
        <dbReference type="EMBL" id="GEA87798.1"/>
    </source>
</evidence>
<dbReference type="EMBL" id="BJLR01000016">
    <property type="protein sequence ID" value="GEA87798.1"/>
    <property type="molecule type" value="Genomic_DNA"/>
</dbReference>
<name>A0A4Y3KY91_9CELL</name>
<sequence length="129" mass="13182">MTQLPLVNASTTPATGGCGCGGHGGCGGGGGQATSTATADGTATTAVSDAQPGDLDVRPLAPAQRHERIFAAVAALLPGESFVLTNDHDPKPLRYQLDAEEPGQVAWEYLAEGPDVWRVRLTRAAGHCC</sequence>
<keyword evidence="4" id="KW-1185">Reference proteome</keyword>
<proteinExistence type="predicted"/>
<dbReference type="AlphaFoldDB" id="A0A4Y3KY91"/>
<dbReference type="RefSeq" id="WP_084142962.1">
    <property type="nucleotide sequence ID" value="NZ_BJLR01000016.1"/>
</dbReference>
<protein>
    <recommendedName>
        <fullName evidence="2">DUF2249 domain-containing protein</fullName>
    </recommendedName>
</protein>
<reference evidence="3" key="1">
    <citation type="submission" date="2019-06" db="EMBL/GenBank/DDBJ databases">
        <title>Whole genome shotgun sequence of Cellulomonas cellasea NBRC 3753.</title>
        <authorList>
            <person name="Hosoyama A."/>
            <person name="Uohara A."/>
            <person name="Ohji S."/>
            <person name="Ichikawa N."/>
        </authorList>
    </citation>
    <scope>NUCLEOTIDE SEQUENCE [LARGE SCALE GENOMIC DNA]</scope>
    <source>
        <strain evidence="3">NBRC 3753</strain>
    </source>
</reference>
<feature type="compositionally biased region" description="Low complexity" evidence="1">
    <location>
        <begin position="33"/>
        <end position="46"/>
    </location>
</feature>
<accession>A0A4Y3KY91</accession>
<gene>
    <name evidence="3" type="ORF">CCE01nite_17470</name>
</gene>
<dbReference type="Pfam" id="PF10006">
    <property type="entry name" value="DUF2249"/>
    <property type="match status" value="1"/>
</dbReference>